<evidence type="ECO:0008006" key="3">
    <source>
        <dbReference type="Google" id="ProtNLM"/>
    </source>
</evidence>
<keyword evidence="2" id="KW-1185">Reference proteome</keyword>
<protein>
    <recommendedName>
        <fullName evidence="3">ATPase component of ABC transporter with duplicated ATPase domains-containing protein</fullName>
    </recommendedName>
</protein>
<sequence length="181" mass="21025">MRWLFLAGFSLFLTACSLTQKQFDLPEKVDFQGKSYVKVTDNRIDEMRQLLYLPADGKQDPEHWNTGILFFLDQNSQGNTLQQRVELRQAAFAQQNNTQSKIRIENQELRSEVIYPPTERFNDVLLEVSRGRNLQCGYGQIQYSDKRSVLTKKERNLTAYQASLLQLAQQLAAMPWLVTCK</sequence>
<reference evidence="1 2" key="1">
    <citation type="submission" date="2018-06" db="EMBL/GenBank/DDBJ databases">
        <authorList>
            <consortium name="Pathogen Informatics"/>
            <person name="Doyle S."/>
        </authorList>
    </citation>
    <scope>NUCLEOTIDE SEQUENCE [LARGE SCALE GENOMIC DNA]</scope>
    <source>
        <strain evidence="1 2">NCTC4191</strain>
    </source>
</reference>
<organism evidence="1 2">
    <name type="scientific">Actinobacillus lignieresii</name>
    <dbReference type="NCBI Taxonomy" id="720"/>
    <lineage>
        <taxon>Bacteria</taxon>
        <taxon>Pseudomonadati</taxon>
        <taxon>Pseudomonadota</taxon>
        <taxon>Gammaproteobacteria</taxon>
        <taxon>Pasteurellales</taxon>
        <taxon>Pasteurellaceae</taxon>
        <taxon>Actinobacillus</taxon>
    </lineage>
</organism>
<dbReference type="Proteomes" id="UP000254253">
    <property type="component" value="Unassembled WGS sequence"/>
</dbReference>
<accession>A0A380TUJ2</accession>
<dbReference type="EMBL" id="UFRN01000002">
    <property type="protein sequence ID" value="SUT92229.1"/>
    <property type="molecule type" value="Genomic_DNA"/>
</dbReference>
<dbReference type="PROSITE" id="PS51257">
    <property type="entry name" value="PROKAR_LIPOPROTEIN"/>
    <property type="match status" value="1"/>
</dbReference>
<gene>
    <name evidence="1" type="ORF">NCTC4191_00762</name>
</gene>
<dbReference type="RefSeq" id="WP_115586952.1">
    <property type="nucleotide sequence ID" value="NZ_UFRM01000001.1"/>
</dbReference>
<dbReference type="AlphaFoldDB" id="A0A380TUJ2"/>
<proteinExistence type="predicted"/>
<evidence type="ECO:0000313" key="1">
    <source>
        <dbReference type="EMBL" id="SUT92229.1"/>
    </source>
</evidence>
<evidence type="ECO:0000313" key="2">
    <source>
        <dbReference type="Proteomes" id="UP000254253"/>
    </source>
</evidence>
<name>A0A380TUJ2_ACTLI</name>